<sequence>MSKTDLYEQLLTIEQQAKLTFDGITEMKAVLSKVLEENAELEIENKHLREHLQELQQTTEETDTKDLSQGLSKSKQNLQNLYEEGFHICPYFYGSRRENDEPCAFCNDVIYGERTAD</sequence>
<dbReference type="PIRSF" id="PIRSF021439">
    <property type="entry name" value="DUF972"/>
    <property type="match status" value="1"/>
</dbReference>
<dbReference type="HAMAP" id="MF_01159">
    <property type="entry name" value="YabA"/>
    <property type="match status" value="1"/>
</dbReference>
<evidence type="ECO:0000313" key="8">
    <source>
        <dbReference type="EMBL" id="PKX77150.1"/>
    </source>
</evidence>
<comment type="similarity">
    <text evidence="6">Belongs to the YabA family.</text>
</comment>
<feature type="binding site" evidence="6">
    <location>
        <position position="106"/>
    </location>
    <ligand>
        <name>Zn(2+)</name>
        <dbReference type="ChEBI" id="CHEBI:29105"/>
    </ligand>
</feature>
<gene>
    <name evidence="6" type="primary">yabA</name>
    <name evidence="8" type="ORF">CUR37_07625</name>
    <name evidence="9" type="ORF">LAS9267_01544</name>
    <name evidence="10" type="ORF">QBD03_01940</name>
</gene>
<dbReference type="SMR" id="A0A094XW65"/>
<organism evidence="9 12">
    <name type="scientific">Latilactobacillus sakei</name>
    <name type="common">Lactobacillus sakei</name>
    <dbReference type="NCBI Taxonomy" id="1599"/>
    <lineage>
        <taxon>Bacteria</taxon>
        <taxon>Bacillati</taxon>
        <taxon>Bacillota</taxon>
        <taxon>Bacilli</taxon>
        <taxon>Lactobacillales</taxon>
        <taxon>Lactobacillaceae</taxon>
        <taxon>Latilactobacillus</taxon>
    </lineage>
</organism>
<dbReference type="InterPro" id="IPR010377">
    <property type="entry name" value="YabA"/>
</dbReference>
<keyword evidence="5 6" id="KW-0236">DNA replication inhibitor</keyword>
<evidence type="ECO:0000256" key="3">
    <source>
        <dbReference type="ARBA" id="ARBA00022723"/>
    </source>
</evidence>
<evidence type="ECO:0000256" key="6">
    <source>
        <dbReference type="HAMAP-Rule" id="MF_01159"/>
    </source>
</evidence>
<evidence type="ECO:0000313" key="9">
    <source>
        <dbReference type="EMBL" id="SPE21851.1"/>
    </source>
</evidence>
<evidence type="ECO:0000256" key="7">
    <source>
        <dbReference type="SAM" id="Coils"/>
    </source>
</evidence>
<reference evidence="9 12" key="2">
    <citation type="submission" date="2018-02" db="EMBL/GenBank/DDBJ databases">
        <authorList>
            <person name="Rodrigo-Torres L."/>
            <person name="Arahal R. D."/>
            <person name="Lucena T."/>
        </authorList>
    </citation>
    <scope>NUCLEOTIDE SEQUENCE [LARGE SCALE GENOMIC DNA]</scope>
    <source>
        <strain evidence="9 12">CECT 9267</strain>
    </source>
</reference>
<dbReference type="RefSeq" id="WP_011374052.1">
    <property type="nucleotide sequence ID" value="NZ_AP017931.1"/>
</dbReference>
<dbReference type="Proteomes" id="UP001179858">
    <property type="component" value="Chromosome"/>
</dbReference>
<comment type="function">
    <text evidence="6">Involved in control of chromosome replication initiation. Inhibits the cooperative binding of DnaA to the oriC region, thus negatively regulating initiation of chromosome replication. Inhibits the ability of DnaA-ATP to form a helix on DNA; does not disassemble preformed DnaA-DNA helices. Decreases the residence time of DnaA on the chromosome at its binding sites (oriC, replication forks and promoter-binding sites). Tethers DnaA to the replication machinery via the DNA polymerase beta sliding clamp subunit (dnaN). Associates with oriC and other DnaA targets on the chromosome in a DnaA-dependent manner.</text>
</comment>
<evidence type="ECO:0000256" key="5">
    <source>
        <dbReference type="ARBA" id="ARBA00022880"/>
    </source>
</evidence>
<evidence type="ECO:0000256" key="4">
    <source>
        <dbReference type="ARBA" id="ARBA00022833"/>
    </source>
</evidence>
<dbReference type="EMBL" id="MKGH01000037">
    <property type="protein sequence ID" value="PKX77150.1"/>
    <property type="molecule type" value="Genomic_DNA"/>
</dbReference>
<dbReference type="EMBL" id="CP122959">
    <property type="protein sequence ID" value="WGI19525.1"/>
    <property type="molecule type" value="Genomic_DNA"/>
</dbReference>
<evidence type="ECO:0000313" key="12">
    <source>
        <dbReference type="Proteomes" id="UP000239650"/>
    </source>
</evidence>
<feature type="binding site" evidence="6">
    <location>
        <position position="87"/>
    </location>
    <ligand>
        <name>Zn(2+)</name>
        <dbReference type="ChEBI" id="CHEBI:29105"/>
    </ligand>
</feature>
<keyword evidence="2 6" id="KW-0235">DNA replication</keyword>
<keyword evidence="7" id="KW-0175">Coiled coil</keyword>
<dbReference type="OMA" id="TEGDCLF"/>
<reference evidence="10" key="3">
    <citation type="submission" date="2023-04" db="EMBL/GenBank/DDBJ databases">
        <title>Novel strain of Lactilactobacillus sakei and use thereof.</title>
        <authorList>
            <person name="Kim S.Y."/>
        </authorList>
    </citation>
    <scope>NUCLEOTIDE SEQUENCE</scope>
    <source>
        <strain evidence="10">HUP1</strain>
    </source>
</reference>
<evidence type="ECO:0000313" key="11">
    <source>
        <dbReference type="Proteomes" id="UP000234349"/>
    </source>
</evidence>
<dbReference type="GO" id="GO:0043590">
    <property type="term" value="C:bacterial nucleoid"/>
    <property type="evidence" value="ECO:0007669"/>
    <property type="project" value="UniProtKB-UniRule"/>
</dbReference>
<feature type="coiled-coil region" evidence="7">
    <location>
        <begin position="24"/>
        <end position="65"/>
    </location>
</feature>
<dbReference type="GO" id="GO:0008270">
    <property type="term" value="F:zinc ion binding"/>
    <property type="evidence" value="ECO:0007669"/>
    <property type="project" value="UniProtKB-UniRule"/>
</dbReference>
<dbReference type="GO" id="GO:0006260">
    <property type="term" value="P:DNA replication"/>
    <property type="evidence" value="ECO:0007669"/>
    <property type="project" value="UniProtKB-KW"/>
</dbReference>
<dbReference type="GeneID" id="57133173"/>
<dbReference type="EMBL" id="OKRC01000007">
    <property type="protein sequence ID" value="SPE21851.1"/>
    <property type="molecule type" value="Genomic_DNA"/>
</dbReference>
<keyword evidence="4 6" id="KW-0862">Zinc</keyword>
<comment type="subunit">
    <text evidence="6">Homotetramer. Interacts with both DnaA and DnaN, acting as a bridge between these two proteins.</text>
</comment>
<dbReference type="Proteomes" id="UP000234349">
    <property type="component" value="Unassembled WGS sequence"/>
</dbReference>
<accession>A0A094XW65</accession>
<reference evidence="8 11" key="1">
    <citation type="submission" date="2016-09" db="EMBL/GenBank/DDBJ databases">
        <authorList>
            <person name="Inglin R.C."/>
        </authorList>
    </citation>
    <scope>NUCLEOTIDE SEQUENCE [LARGE SCALE GENOMIC DNA]</scope>
    <source>
        <strain evidence="8 11">RI-517</strain>
    </source>
</reference>
<feature type="binding site" evidence="6">
    <location>
        <position position="89"/>
    </location>
    <ligand>
        <name>Zn(2+)</name>
        <dbReference type="ChEBI" id="CHEBI:29105"/>
    </ligand>
</feature>
<comment type="cofactor">
    <cofactor evidence="6">
        <name>Zn(2+)</name>
        <dbReference type="ChEBI" id="CHEBI:29105"/>
    </cofactor>
    <text evidence="6">Binds 1 zinc ion per subunit.</text>
</comment>
<comment type="subcellular location">
    <subcellularLocation>
        <location evidence="6">Cytoplasm</location>
        <location evidence="6">Nucleoid</location>
    </subcellularLocation>
    <text evidence="6">Localizes in tight foci, which correspond to the replisome at mid-cell throughout the cell cycle.</text>
</comment>
<proteinExistence type="inferred from homology"/>
<feature type="binding site" evidence="6">
    <location>
        <position position="103"/>
    </location>
    <ligand>
        <name>Zn(2+)</name>
        <dbReference type="ChEBI" id="CHEBI:29105"/>
    </ligand>
</feature>
<name>A0A094XW65_LATSK</name>
<dbReference type="Proteomes" id="UP000239650">
    <property type="component" value="Unassembled WGS sequence"/>
</dbReference>
<dbReference type="Pfam" id="PF06156">
    <property type="entry name" value="YabA"/>
    <property type="match status" value="1"/>
</dbReference>
<dbReference type="AlphaFoldDB" id="A0A094XW65"/>
<evidence type="ECO:0000256" key="2">
    <source>
        <dbReference type="ARBA" id="ARBA00022705"/>
    </source>
</evidence>
<dbReference type="GO" id="GO:0008156">
    <property type="term" value="P:negative regulation of DNA replication"/>
    <property type="evidence" value="ECO:0007669"/>
    <property type="project" value="UniProtKB-UniRule"/>
</dbReference>
<keyword evidence="1 6" id="KW-0963">Cytoplasm</keyword>
<protein>
    <recommendedName>
        <fullName evidence="6">Replication initiation control protein YabA</fullName>
    </recommendedName>
</protein>
<evidence type="ECO:0000256" key="1">
    <source>
        <dbReference type="ARBA" id="ARBA00022490"/>
    </source>
</evidence>
<keyword evidence="3 6" id="KW-0479">Metal-binding</keyword>
<evidence type="ECO:0000313" key="10">
    <source>
        <dbReference type="EMBL" id="WGI19525.1"/>
    </source>
</evidence>